<evidence type="ECO:0000256" key="2">
    <source>
        <dbReference type="ARBA" id="ARBA00005173"/>
    </source>
</evidence>
<keyword evidence="6" id="KW-0809">Transit peptide</keyword>
<dbReference type="SUPFAM" id="SSF51735">
    <property type="entry name" value="NAD(P)-binding Rossmann-fold domains"/>
    <property type="match status" value="1"/>
</dbReference>
<dbReference type="Gene3D" id="3.40.50.720">
    <property type="entry name" value="NAD(P)-binding Rossmann-like Domain"/>
    <property type="match status" value="1"/>
</dbReference>
<dbReference type="Pfam" id="PF13460">
    <property type="entry name" value="NAD_binding_10"/>
    <property type="match status" value="1"/>
</dbReference>
<dbReference type="Gene3D" id="1.10.3460.10">
    <property type="entry name" value="Chlorophyll a/b binding protein domain"/>
    <property type="match status" value="1"/>
</dbReference>
<comment type="pathway">
    <text evidence="2">Porphyrin-containing compound metabolism; chlorophyll biosynthesis.</text>
</comment>
<feature type="compositionally biased region" description="Pro residues" evidence="12">
    <location>
        <begin position="672"/>
        <end position="683"/>
    </location>
</feature>
<dbReference type="UniPathway" id="UPA00668"/>
<evidence type="ECO:0000313" key="14">
    <source>
        <dbReference type="EMBL" id="CAE8583531.1"/>
    </source>
</evidence>
<dbReference type="SUPFAM" id="SSF57850">
    <property type="entry name" value="RING/U-box"/>
    <property type="match status" value="1"/>
</dbReference>
<gene>
    <name evidence="14" type="ORF">PGLA1383_LOCUS2491</name>
</gene>
<dbReference type="InterPro" id="IPR022796">
    <property type="entry name" value="Chloroa_b-bind"/>
</dbReference>
<evidence type="ECO:0000256" key="10">
    <source>
        <dbReference type="ARBA" id="ARBA00024089"/>
    </source>
</evidence>
<comment type="caution">
    <text evidence="14">The sequence shown here is derived from an EMBL/GenBank/DDBJ whole genome shotgun (WGS) entry which is preliminary data.</text>
</comment>
<keyword evidence="7" id="KW-0560">Oxidoreductase</keyword>
<keyword evidence="4" id="KW-0934">Plastid</keyword>
<dbReference type="PANTHER" id="PTHR47378:SF1">
    <property type="entry name" value="DIVINYL CHLOROPHYLLIDE A 8-VINYL-REDUCTASE, CHLOROPLASTIC"/>
    <property type="match status" value="1"/>
</dbReference>
<comment type="subcellular location">
    <subcellularLocation>
        <location evidence="1">Plastid</location>
        <location evidence="1">Chloroplast</location>
    </subcellularLocation>
</comment>
<evidence type="ECO:0000256" key="7">
    <source>
        <dbReference type="ARBA" id="ARBA00023002"/>
    </source>
</evidence>
<keyword evidence="8" id="KW-0149">Chlorophyll biosynthesis</keyword>
<evidence type="ECO:0000256" key="6">
    <source>
        <dbReference type="ARBA" id="ARBA00022946"/>
    </source>
</evidence>
<reference evidence="14" key="1">
    <citation type="submission" date="2021-02" db="EMBL/GenBank/DDBJ databases">
        <authorList>
            <person name="Dougan E. K."/>
            <person name="Rhodes N."/>
            <person name="Thang M."/>
            <person name="Chan C."/>
        </authorList>
    </citation>
    <scope>NUCLEOTIDE SEQUENCE</scope>
</reference>
<accession>A0A813D6I4</accession>
<proteinExistence type="predicted"/>
<dbReference type="SUPFAM" id="SSF103511">
    <property type="entry name" value="Chlorophyll a-b binding protein"/>
    <property type="match status" value="1"/>
</dbReference>
<organism evidence="14 15">
    <name type="scientific">Polarella glacialis</name>
    <name type="common">Dinoflagellate</name>
    <dbReference type="NCBI Taxonomy" id="89957"/>
    <lineage>
        <taxon>Eukaryota</taxon>
        <taxon>Sar</taxon>
        <taxon>Alveolata</taxon>
        <taxon>Dinophyceae</taxon>
        <taxon>Suessiales</taxon>
        <taxon>Suessiaceae</taxon>
        <taxon>Polarella</taxon>
    </lineage>
</organism>
<dbReference type="InterPro" id="IPR044201">
    <property type="entry name" value="DVR-like"/>
</dbReference>
<evidence type="ECO:0000256" key="1">
    <source>
        <dbReference type="ARBA" id="ARBA00004229"/>
    </source>
</evidence>
<evidence type="ECO:0000256" key="3">
    <source>
        <dbReference type="ARBA" id="ARBA00022528"/>
    </source>
</evidence>
<dbReference type="InterPro" id="IPR016040">
    <property type="entry name" value="NAD(P)-bd_dom"/>
</dbReference>
<evidence type="ECO:0000256" key="12">
    <source>
        <dbReference type="SAM" id="MobiDB-lite"/>
    </source>
</evidence>
<sequence>RRHGRAARAAVSAPLVANNVAGLDGPKMRVVVFGGTGYIGRAAVLELAARGHSVIVCTRSQSGMGSKQSVGDVEASFEGMGDVTVVNADVSEEASIASFLRSMDPPVQGAVCCLASRSGGREDSFKIDHAATVNCMKACRDSGLQHFVLLSAVCVQRPILAFQEAKLLAEAFLREESEKMAFSIVQPTAYFKSLLGQVKGVAGGAPFVMFGDGTEVRCKPISEQDLASFMADCFWDPSKRNVTLPIGGPGRALSFKEQGELLFSLVGREPNYICVPYSVFDFVQGILDFIAGLFPSQSDLAEYGRIGRYYAEQSMLVLDPKTGKYSEELTPSYGRTDLRAFMTEVLEAMTAPSWMRRNSAIRAWGHVLAWATELSRAQQWREKCLDGCHLVHYTLAYVHIVLSAFLPMASRAAALRSQLEREELWCDLLTARESTARRQRRTAEQDHNILEARTRAAASTLVEAWRRFRSSEASADEFVAKLHCAWPPGSCGLPRSGLCRAARRRAPLCIEDPERRLAMQLAWLRRYPKVRTTCCRASVCFKCKVRGWHRNLSCEERQRQETGRDAQFCPNCQVPTIWSDGCNHIRCVCGTEWTWEDRSGAGGGEGDNVVDDEDDDSDGSGSTNGWMPSEPPRSRTALELAASNPGAKGSDGSTAAEVLKLLATAQRKRRLPPPPSPSPSPPEFPRRRHARILGRDPWLPPTAADPVGVCLLDANSLIRLVQRMVQQSSTVVGAVALASGTYLVGQAFVPTPQQRVTATQSSALRGAGAETALGKVTTEGGHASAAVMLGLAAGALGAVGRTAASRTARRVEPISATAAAAAMAAAKAAGAGKAASAAAGAVKAGSAVTGSATTGSLLKSSDAEAEFDEELANRKFFPQDRGTPEYERYMAQRERQKKADWDYRKLNTDGQFGSSGAQRGQASFYDPLEATGSNWQTDTTSAGRTWAGEFDPAMQVGVTDPLGYFDPAGFCKMGDETNFRNLRAAEIKHGRVAMMAALGAVVQHYVQFPGFEGVPAGLGAVNAAPGSYGAIALFAVSGALEFSIWTESDDKEPGNFGDPLGLNQYTPEMRARELNNGRMAMFAAIGIMLAEILTGKDGVEQLGF</sequence>
<comment type="catalytic activity">
    <reaction evidence="11">
        <text>protochlorophyllide a + NADP(+) = 3,8-divinyl protochlorophyllide a + NADPH + H(+)</text>
        <dbReference type="Rhea" id="RHEA:48884"/>
        <dbReference type="ChEBI" id="CHEBI:15378"/>
        <dbReference type="ChEBI" id="CHEBI:57783"/>
        <dbReference type="ChEBI" id="CHEBI:58349"/>
        <dbReference type="ChEBI" id="CHEBI:58632"/>
        <dbReference type="ChEBI" id="CHEBI:83350"/>
        <dbReference type="EC" id="1.3.1.75"/>
    </reaction>
</comment>
<feature type="region of interest" description="Disordered" evidence="12">
    <location>
        <begin position="600"/>
        <end position="636"/>
    </location>
</feature>
<feature type="non-terminal residue" evidence="14">
    <location>
        <position position="1104"/>
    </location>
</feature>
<dbReference type="InterPro" id="IPR036291">
    <property type="entry name" value="NAD(P)-bd_dom_sf"/>
</dbReference>
<protein>
    <recommendedName>
        <fullName evidence="10">Divinyl chlorophyllide a 8-vinyl-reductase, chloroplastic</fullName>
        <ecNumber evidence="9">1.3.1.75</ecNumber>
    </recommendedName>
</protein>
<dbReference type="OrthoDB" id="423598at2759"/>
<name>A0A813D6I4_POLGL</name>
<evidence type="ECO:0000256" key="4">
    <source>
        <dbReference type="ARBA" id="ARBA00022640"/>
    </source>
</evidence>
<keyword evidence="5" id="KW-0521">NADP</keyword>
<feature type="domain" description="NAD(P)-binding" evidence="13">
    <location>
        <begin position="34"/>
        <end position="237"/>
    </location>
</feature>
<evidence type="ECO:0000259" key="13">
    <source>
        <dbReference type="Pfam" id="PF13460"/>
    </source>
</evidence>
<dbReference type="Proteomes" id="UP000654075">
    <property type="component" value="Unassembled WGS sequence"/>
</dbReference>
<dbReference type="EMBL" id="CAJNNV010000777">
    <property type="protein sequence ID" value="CAE8583531.1"/>
    <property type="molecule type" value="Genomic_DNA"/>
</dbReference>
<evidence type="ECO:0000256" key="8">
    <source>
        <dbReference type="ARBA" id="ARBA00023171"/>
    </source>
</evidence>
<dbReference type="GO" id="GO:0015995">
    <property type="term" value="P:chlorophyll biosynthetic process"/>
    <property type="evidence" value="ECO:0007669"/>
    <property type="project" value="UniProtKB-UniPathway"/>
</dbReference>
<feature type="region of interest" description="Disordered" evidence="12">
    <location>
        <begin position="665"/>
        <end position="687"/>
    </location>
</feature>
<dbReference type="PANTHER" id="PTHR47378">
    <property type="entry name" value="DIVINYL CHLOROPHYLLIDE A 8-VINYL-REDUCTASE, CHLOROPLASTIC"/>
    <property type="match status" value="1"/>
</dbReference>
<keyword evidence="15" id="KW-1185">Reference proteome</keyword>
<evidence type="ECO:0000256" key="5">
    <source>
        <dbReference type="ARBA" id="ARBA00022857"/>
    </source>
</evidence>
<evidence type="ECO:0000256" key="9">
    <source>
        <dbReference type="ARBA" id="ARBA00024059"/>
    </source>
</evidence>
<feature type="compositionally biased region" description="Acidic residues" evidence="12">
    <location>
        <begin position="608"/>
        <end position="618"/>
    </location>
</feature>
<dbReference type="GO" id="GO:0033728">
    <property type="term" value="F:3,8-divinyl protochlorophyllide a 8-vinyl-reductase (NADPH) activity"/>
    <property type="evidence" value="ECO:0007669"/>
    <property type="project" value="UniProtKB-EC"/>
</dbReference>
<dbReference type="EC" id="1.3.1.75" evidence="9"/>
<dbReference type="Pfam" id="PF00504">
    <property type="entry name" value="Chloroa_b-bind"/>
    <property type="match status" value="1"/>
</dbReference>
<keyword evidence="3" id="KW-0150">Chloroplast</keyword>
<evidence type="ECO:0000313" key="15">
    <source>
        <dbReference type="Proteomes" id="UP000654075"/>
    </source>
</evidence>
<evidence type="ECO:0000256" key="11">
    <source>
        <dbReference type="ARBA" id="ARBA00049498"/>
    </source>
</evidence>
<dbReference type="AlphaFoldDB" id="A0A813D6I4"/>
<dbReference type="CDD" id="cd05243">
    <property type="entry name" value="SDR_a5"/>
    <property type="match status" value="1"/>
</dbReference>
<dbReference type="GO" id="GO:0009507">
    <property type="term" value="C:chloroplast"/>
    <property type="evidence" value="ECO:0007669"/>
    <property type="project" value="UniProtKB-SubCell"/>
</dbReference>